<proteinExistence type="predicted"/>
<dbReference type="OrthoDB" id="15017at2"/>
<dbReference type="Gene3D" id="1.10.3910.10">
    <property type="entry name" value="SP0561-like"/>
    <property type="match status" value="1"/>
</dbReference>
<dbReference type="eggNOG" id="ENOG5033J0Y">
    <property type="taxonomic scope" value="Bacteria"/>
</dbReference>
<dbReference type="AlphaFoldDB" id="G7Q3V2"/>
<sequence>MTLDPDTATVLEVVAACPATQAVFRRYDTAAGCCLLCEGLFETICGLAARFDLDREALVNDLRAVMKKEEV</sequence>
<dbReference type="Proteomes" id="UP000004662">
    <property type="component" value="Chromosome"/>
</dbReference>
<protein>
    <recommendedName>
        <fullName evidence="3">DUF1858 domain-containing protein</fullName>
    </recommendedName>
</protein>
<dbReference type="STRING" id="694327.DFW101_0725"/>
<dbReference type="InterPro" id="IPR038062">
    <property type="entry name" value="ScdA-like_N_sf"/>
</dbReference>
<evidence type="ECO:0000313" key="1">
    <source>
        <dbReference type="EMBL" id="EHJ46742.1"/>
    </source>
</evidence>
<name>G7Q3V2_9BACT</name>
<evidence type="ECO:0000313" key="2">
    <source>
        <dbReference type="Proteomes" id="UP000004662"/>
    </source>
</evidence>
<reference evidence="2" key="1">
    <citation type="journal article" date="2015" name="Genome Announc.">
        <title>High-Quality Draft Genome Sequence of Desulfovibrio carbinoliphilus FW-101-2B, an Organic Acid-Oxidizing Sulfate-Reducing Bacterium Isolated from Uranium(VI)-Contaminated Groundwater.</title>
        <authorList>
            <person name="Ramsay B.D."/>
            <person name="Hwang C."/>
            <person name="Woo H.L."/>
            <person name="Carroll S.L."/>
            <person name="Lucas S."/>
            <person name="Han J."/>
            <person name="Lapidus A.L."/>
            <person name="Cheng J.F."/>
            <person name="Goodwin L.A."/>
            <person name="Pitluck S."/>
            <person name="Peters L."/>
            <person name="Chertkov O."/>
            <person name="Held B."/>
            <person name="Detter J.C."/>
            <person name="Han C.S."/>
            <person name="Tapia R."/>
            <person name="Land M.L."/>
            <person name="Hauser L.J."/>
            <person name="Kyrpides N.C."/>
            <person name="Ivanova N.N."/>
            <person name="Mikhailova N."/>
            <person name="Pagani I."/>
            <person name="Woyke T."/>
            <person name="Arkin A.P."/>
            <person name="Dehal P."/>
            <person name="Chivian D."/>
            <person name="Criddle C.S."/>
            <person name="Wu W."/>
            <person name="Chakraborty R."/>
            <person name="Hazen T.C."/>
            <person name="Fields M.W."/>
        </authorList>
    </citation>
    <scope>NUCLEOTIDE SEQUENCE [LARGE SCALE GENOMIC DNA]</scope>
    <source>
        <strain evidence="2">FW-101-2B</strain>
    </source>
</reference>
<dbReference type="RefSeq" id="WP_009180173.1">
    <property type="nucleotide sequence ID" value="NZ_CM001368.1"/>
</dbReference>
<dbReference type="EMBL" id="CM001368">
    <property type="protein sequence ID" value="EHJ46742.1"/>
    <property type="molecule type" value="Genomic_DNA"/>
</dbReference>
<gene>
    <name evidence="1" type="ORF">DFW101_0725</name>
</gene>
<accession>G7Q3V2</accession>
<evidence type="ECO:0008006" key="3">
    <source>
        <dbReference type="Google" id="ProtNLM"/>
    </source>
</evidence>
<organism evidence="1 2">
    <name type="scientific">Solidesulfovibrio carbinoliphilus subsp. oakridgensis</name>
    <dbReference type="NCBI Taxonomy" id="694327"/>
    <lineage>
        <taxon>Bacteria</taxon>
        <taxon>Pseudomonadati</taxon>
        <taxon>Thermodesulfobacteriota</taxon>
        <taxon>Desulfovibrionia</taxon>
        <taxon>Desulfovibrionales</taxon>
        <taxon>Desulfovibrionaceae</taxon>
        <taxon>Solidesulfovibrio</taxon>
    </lineage>
</organism>
<dbReference type="HOGENOM" id="CLU_180540_2_0_7"/>
<keyword evidence="2" id="KW-1185">Reference proteome</keyword>